<evidence type="ECO:0000313" key="2">
    <source>
        <dbReference type="Proteomes" id="UP001428341"/>
    </source>
</evidence>
<organism evidence="1 2">
    <name type="scientific">Citrus x changshan-huyou</name>
    <dbReference type="NCBI Taxonomy" id="2935761"/>
    <lineage>
        <taxon>Eukaryota</taxon>
        <taxon>Viridiplantae</taxon>
        <taxon>Streptophyta</taxon>
        <taxon>Embryophyta</taxon>
        <taxon>Tracheophyta</taxon>
        <taxon>Spermatophyta</taxon>
        <taxon>Magnoliopsida</taxon>
        <taxon>eudicotyledons</taxon>
        <taxon>Gunneridae</taxon>
        <taxon>Pentapetalae</taxon>
        <taxon>rosids</taxon>
        <taxon>malvids</taxon>
        <taxon>Sapindales</taxon>
        <taxon>Rutaceae</taxon>
        <taxon>Aurantioideae</taxon>
        <taxon>Citrus</taxon>
    </lineage>
</organism>
<protein>
    <submittedName>
        <fullName evidence="1">Uncharacterized protein</fullName>
    </submittedName>
</protein>
<proteinExistence type="predicted"/>
<dbReference type="AlphaFoldDB" id="A0AAP0MS40"/>
<dbReference type="EMBL" id="JBCGBO010000002">
    <property type="protein sequence ID" value="KAK9222255.1"/>
    <property type="molecule type" value="Genomic_DNA"/>
</dbReference>
<keyword evidence="2" id="KW-1185">Reference proteome</keyword>
<sequence length="47" mass="5339">MSIIIEEPLCNQLQSLANFDIHCASVQFHHLHLIINKFSSPAFSCLQ</sequence>
<name>A0AAP0MS40_9ROSI</name>
<reference evidence="1 2" key="1">
    <citation type="submission" date="2024-05" db="EMBL/GenBank/DDBJ databases">
        <title>Haplotype-resolved chromosome-level genome assembly of Huyou (Citrus changshanensis).</title>
        <authorList>
            <person name="Miao C."/>
            <person name="Chen W."/>
            <person name="Wu Y."/>
            <person name="Wang L."/>
            <person name="Zhao S."/>
            <person name="Grierson D."/>
            <person name="Xu C."/>
            <person name="Chen K."/>
        </authorList>
    </citation>
    <scope>NUCLEOTIDE SEQUENCE [LARGE SCALE GENOMIC DNA]</scope>
    <source>
        <strain evidence="1">01-14</strain>
        <tissue evidence="1">Leaf</tissue>
    </source>
</reference>
<comment type="caution">
    <text evidence="1">The sequence shown here is derived from an EMBL/GenBank/DDBJ whole genome shotgun (WGS) entry which is preliminary data.</text>
</comment>
<gene>
    <name evidence="1" type="ORF">WN944_010690</name>
</gene>
<dbReference type="Proteomes" id="UP001428341">
    <property type="component" value="Unassembled WGS sequence"/>
</dbReference>
<evidence type="ECO:0000313" key="1">
    <source>
        <dbReference type="EMBL" id="KAK9222255.1"/>
    </source>
</evidence>
<accession>A0AAP0MS40</accession>